<evidence type="ECO:0000259" key="7">
    <source>
        <dbReference type="Pfam" id="PF14322"/>
    </source>
</evidence>
<feature type="domain" description="RagB/SusD" evidence="6">
    <location>
        <begin position="338"/>
        <end position="599"/>
    </location>
</feature>
<keyword evidence="3" id="KW-0732">Signal</keyword>
<dbReference type="InterPro" id="IPR011990">
    <property type="entry name" value="TPR-like_helical_dom_sf"/>
</dbReference>
<evidence type="ECO:0000256" key="1">
    <source>
        <dbReference type="ARBA" id="ARBA00004442"/>
    </source>
</evidence>
<gene>
    <name evidence="8" type="ORF">SAMN04487894_101144</name>
</gene>
<dbReference type="GO" id="GO:0009279">
    <property type="term" value="C:cell outer membrane"/>
    <property type="evidence" value="ECO:0007669"/>
    <property type="project" value="UniProtKB-SubCell"/>
</dbReference>
<evidence type="ECO:0000313" key="8">
    <source>
        <dbReference type="EMBL" id="SDC03141.1"/>
    </source>
</evidence>
<name>A0A1G6I9J9_NIADE</name>
<organism evidence="8 9">
    <name type="scientific">Niabella drilacis (strain DSM 25811 / CCM 8410 / CCUG 62505 / LMG 26954 / E90)</name>
    <dbReference type="NCBI Taxonomy" id="1285928"/>
    <lineage>
        <taxon>Bacteria</taxon>
        <taxon>Pseudomonadati</taxon>
        <taxon>Bacteroidota</taxon>
        <taxon>Chitinophagia</taxon>
        <taxon>Chitinophagales</taxon>
        <taxon>Chitinophagaceae</taxon>
        <taxon>Niabella</taxon>
    </lineage>
</organism>
<dbReference type="Pfam" id="PF14322">
    <property type="entry name" value="SusD-like_3"/>
    <property type="match status" value="1"/>
</dbReference>
<keyword evidence="9" id="KW-1185">Reference proteome</keyword>
<sequence>MKNIRFPTRKDDGFFMRNSMRIPAHRTPETFGAARGTIKSSRPAGQIKNIQMKKNINRMLLWFLAALTLAGCSIDRKPEAIFSDGDFWNTQSDLMYAANRLYQQLAPNWNDTRSDESVAIAINTISNGTREVPATSGDWSDRYKEIFTANNILEKGQRANVSETIRNRYFGEARFFRAYAYLNLLQKYGDVPLLLKTLDYNSPELLMPRTPRTEVIKQIYDDLDFAAAWLPAVAALPAAEYGRVTKSAAWALKARAALYEGTRLKFHGQGGWQEHLQAATEAAANVMGQGHGLYASYENLFKEVSDGPANKENIFVKVYGESAANPILTHSNSRALANGANAITRNMIRMYLYTDGLPAFNTDNTPAASRSAYFVPEANETSYNTVLQNRDPRLAATVFAMGENSYGRPWIPSISIGGRTSYGSKKGYTNADDLSQRATVDRLLIRYAEVLLIYAEAKYELAEAISDEDLNNTINLLRARVGMPVKLTNAFVTANHLDMREEIRRERAVELALEGFRYDDLIRWKTAETVLPKELLGGKFFAAEWIGTNPNTLNLNADKILVVEPASSRAFRPDRDYLYPVPLNEIALSKNNVKQNPNWK</sequence>
<dbReference type="SUPFAM" id="SSF48452">
    <property type="entry name" value="TPR-like"/>
    <property type="match status" value="1"/>
</dbReference>
<evidence type="ECO:0000256" key="4">
    <source>
        <dbReference type="ARBA" id="ARBA00023136"/>
    </source>
</evidence>
<dbReference type="AlphaFoldDB" id="A0A1G6I9J9"/>
<dbReference type="Gene3D" id="1.25.40.390">
    <property type="match status" value="1"/>
</dbReference>
<evidence type="ECO:0000256" key="3">
    <source>
        <dbReference type="ARBA" id="ARBA00022729"/>
    </source>
</evidence>
<evidence type="ECO:0000256" key="5">
    <source>
        <dbReference type="ARBA" id="ARBA00023237"/>
    </source>
</evidence>
<dbReference type="EMBL" id="FMZO01000001">
    <property type="protein sequence ID" value="SDC03141.1"/>
    <property type="molecule type" value="Genomic_DNA"/>
</dbReference>
<keyword evidence="5" id="KW-0998">Cell outer membrane</keyword>
<accession>A0A1G6I9J9</accession>
<evidence type="ECO:0000256" key="2">
    <source>
        <dbReference type="ARBA" id="ARBA00006275"/>
    </source>
</evidence>
<dbReference type="Proteomes" id="UP000198757">
    <property type="component" value="Unassembled WGS sequence"/>
</dbReference>
<feature type="domain" description="SusD-like N-terminal" evidence="7">
    <location>
        <begin position="102"/>
        <end position="257"/>
    </location>
</feature>
<protein>
    <submittedName>
        <fullName evidence="8">Starch-binding associating with outer membrane</fullName>
    </submittedName>
</protein>
<comment type="subcellular location">
    <subcellularLocation>
        <location evidence="1">Cell outer membrane</location>
    </subcellularLocation>
</comment>
<dbReference type="Pfam" id="PF07980">
    <property type="entry name" value="SusD_RagB"/>
    <property type="match status" value="1"/>
</dbReference>
<dbReference type="InterPro" id="IPR012944">
    <property type="entry name" value="SusD_RagB_dom"/>
</dbReference>
<evidence type="ECO:0000259" key="6">
    <source>
        <dbReference type="Pfam" id="PF07980"/>
    </source>
</evidence>
<evidence type="ECO:0000313" key="9">
    <source>
        <dbReference type="Proteomes" id="UP000198757"/>
    </source>
</evidence>
<dbReference type="InterPro" id="IPR033985">
    <property type="entry name" value="SusD-like_N"/>
</dbReference>
<comment type="similarity">
    <text evidence="2">Belongs to the SusD family.</text>
</comment>
<dbReference type="STRING" id="1285928.SAMN04487894_101144"/>
<proteinExistence type="inferred from homology"/>
<reference evidence="9" key="1">
    <citation type="submission" date="2016-10" db="EMBL/GenBank/DDBJ databases">
        <authorList>
            <person name="Varghese N."/>
            <person name="Submissions S."/>
        </authorList>
    </citation>
    <scope>NUCLEOTIDE SEQUENCE [LARGE SCALE GENOMIC DNA]</scope>
    <source>
        <strain evidence="9">DSM 25811 / CCM 8410 / LMG 26954 / E90</strain>
    </source>
</reference>
<keyword evidence="4" id="KW-0472">Membrane</keyword>